<keyword evidence="2" id="KW-1133">Transmembrane helix</keyword>
<feature type="compositionally biased region" description="Basic and acidic residues" evidence="1">
    <location>
        <begin position="614"/>
        <end position="629"/>
    </location>
</feature>
<evidence type="ECO:0000313" key="3">
    <source>
        <dbReference type="EMBL" id="WAR07711.1"/>
    </source>
</evidence>
<feature type="compositionally biased region" description="Polar residues" evidence="1">
    <location>
        <begin position="283"/>
        <end position="296"/>
    </location>
</feature>
<keyword evidence="2" id="KW-0472">Membrane</keyword>
<dbReference type="EMBL" id="CP111017">
    <property type="protein sequence ID" value="WAR07711.1"/>
    <property type="molecule type" value="Genomic_DNA"/>
</dbReference>
<accession>A0ABY7EFZ5</accession>
<feature type="region of interest" description="Disordered" evidence="1">
    <location>
        <begin position="574"/>
        <end position="686"/>
    </location>
</feature>
<organism evidence="3 4">
    <name type="scientific">Mya arenaria</name>
    <name type="common">Soft-shell clam</name>
    <dbReference type="NCBI Taxonomy" id="6604"/>
    <lineage>
        <taxon>Eukaryota</taxon>
        <taxon>Metazoa</taxon>
        <taxon>Spiralia</taxon>
        <taxon>Lophotrochozoa</taxon>
        <taxon>Mollusca</taxon>
        <taxon>Bivalvia</taxon>
        <taxon>Autobranchia</taxon>
        <taxon>Heteroconchia</taxon>
        <taxon>Euheterodonta</taxon>
        <taxon>Imparidentia</taxon>
        <taxon>Neoheterodontei</taxon>
        <taxon>Myida</taxon>
        <taxon>Myoidea</taxon>
        <taxon>Myidae</taxon>
        <taxon>Mya</taxon>
    </lineage>
</organism>
<reference evidence="3" key="1">
    <citation type="submission" date="2022-11" db="EMBL/GenBank/DDBJ databases">
        <title>Centuries of genome instability and evolution in soft-shell clam transmissible cancer (bioRxiv).</title>
        <authorList>
            <person name="Hart S.F.M."/>
            <person name="Yonemitsu M.A."/>
            <person name="Giersch R.M."/>
            <person name="Beal B.F."/>
            <person name="Arriagada G."/>
            <person name="Davis B.W."/>
            <person name="Ostrander E.A."/>
            <person name="Goff S.P."/>
            <person name="Metzger M.J."/>
        </authorList>
    </citation>
    <scope>NUCLEOTIDE SEQUENCE</scope>
    <source>
        <strain evidence="3">MELC-2E11</strain>
        <tissue evidence="3">Siphon/mantle</tissue>
    </source>
</reference>
<name>A0ABY7EFZ5_MYAAR</name>
<sequence>MSHSVLGQEKVKVTPLGAMAVTTTSPPMNPGGEHITVYTARPPPEIDNGTRASGAANTTTIIVGILVPIILIGVGALIFYVWYRRKYPVRMGIGRNFTTFSNPAYSKKESSVTLVRDDPEKLYRTLSRRNPATIEERIDEVDGQVNPAFEPEQSPELATVEMRSNSGIPAVSNISTDTKNKVQPVESDIAPIKAVGRDRPRKRATLIRIDVADKELDNNFDPVTESDLGIRTASDMSIGNDSTDTHTINLSFSGIHDNRPESMERSRSEQFLWTHNDASFSNTTLQQKGRSQSDSFATRIKSNESRKQDRKLTFENACSEPLDENKTDSIDEFEKLEKMIDSSEKFSEKHYIPQLESKETISHNDNDPAEMMGDETNVINVSIQNLKSDENDSSTVEDIDKLDEKNGQSLNPVDLTDDNNDTETTVTDQELETNADSIAEREEDVSLETKLVCRQQSKRPSLTLSKENIVMDQEMPTILVQDEIIFEPETPNPIDLHCSPATSPRRGRRAFTLNDIAVKLPVSNYQDDDRAGDEKSRSTPAIYSGVPTEYFWKQSKEQEIRGDSVVKTYEEKDDMKNSNIDQNSEIQNSQPNANVPDSFPSSVAFELTSPTIDVEDHQHSDDSKDEMSKRKISAFVFDSEADNEESYSSDNESTKSNEDSSHEGSESVEFQKGVLDEKSQDVIDEQ</sequence>
<feature type="compositionally biased region" description="Basic and acidic residues" evidence="1">
    <location>
        <begin position="301"/>
        <end position="311"/>
    </location>
</feature>
<feature type="transmembrane region" description="Helical" evidence="2">
    <location>
        <begin position="61"/>
        <end position="83"/>
    </location>
</feature>
<keyword evidence="4" id="KW-1185">Reference proteome</keyword>
<evidence type="ECO:0000256" key="2">
    <source>
        <dbReference type="SAM" id="Phobius"/>
    </source>
</evidence>
<feature type="region of interest" description="Disordered" evidence="1">
    <location>
        <begin position="283"/>
        <end position="311"/>
    </location>
</feature>
<feature type="non-terminal residue" evidence="3">
    <location>
        <position position="686"/>
    </location>
</feature>
<evidence type="ECO:0000313" key="4">
    <source>
        <dbReference type="Proteomes" id="UP001164746"/>
    </source>
</evidence>
<feature type="compositionally biased region" description="Basic and acidic residues" evidence="1">
    <location>
        <begin position="674"/>
        <end position="686"/>
    </location>
</feature>
<feature type="compositionally biased region" description="Polar residues" evidence="1">
    <location>
        <begin position="577"/>
        <end position="601"/>
    </location>
</feature>
<gene>
    <name evidence="3" type="ORF">MAR_017669</name>
</gene>
<proteinExistence type="predicted"/>
<feature type="compositionally biased region" description="Basic and acidic residues" evidence="1">
    <location>
        <begin position="652"/>
        <end position="665"/>
    </location>
</feature>
<feature type="region of interest" description="Disordered" evidence="1">
    <location>
        <begin position="385"/>
        <end position="422"/>
    </location>
</feature>
<evidence type="ECO:0000256" key="1">
    <source>
        <dbReference type="SAM" id="MobiDB-lite"/>
    </source>
</evidence>
<dbReference type="Proteomes" id="UP001164746">
    <property type="component" value="Chromosome 6"/>
</dbReference>
<keyword evidence="2" id="KW-0812">Transmembrane</keyword>
<protein>
    <submittedName>
        <fullName evidence="3">Uncharacterized protein</fullName>
    </submittedName>
</protein>